<sequence>MFYSQFILAKKGPLGTIWIAAHLERKLRKNQVADTDIGVSVDSILFPEVPIALRLSSHLLLGVVRIYSRKVNYLFHDCSEALLKIKQAFRSTAVDLPPEESTAPYHSITLPETFHLDDFELPDAALQGDFVDHHISTKEQITLQDNLERTGYSTSLFGLDERFGDGNASQIGLDLDEDLFLDKDKSSQHPSIELGFDDGLVNSANDNVANPNAVIMDPEQVNNATAACNEGTDHLNDNGETKHSEITSVDGISNVETPIDKSMVDAEVVNSPSTVPNNLPESGSMAGTIEEKSQPSTNQGHMEEDGTLLPGNATEFGAGLSLKSCTTGQDKASFVENAALVENASEFGNKEPEEGSSTVNPLHISESSLEPQGKDACITNATGTTIVGALQNSEHLEPSDLLSNEKSIEQSNSELPEPEKMLEAPSIDVNQTNELGQVAVEKGVTESDGSANRVSSLTGKKRRLVDSTPALENESTGKIARKPRAGKNMDYIPDDDDLLASILVGKKTPGLRLGPSPPPPKTGPQKRPRLTPRTGMPKRKVLVDDAMVLHADAIRQQLLNTEDIRRIRKKAPCTRPDIWMIEKSWLEDEIFHESIFSGASTELNTLQLRRYDIVTVGRSSQAELSKEPEVSDIVRVGGKELTAQTSNEDQPCAAPRTEITDQEANAGSRTDDATNHSEALLADKAIDIGMSEQQLSNELNPPSVDQSEMNDKPLHLLENSSPKDIVFTEDDGRGTISNEGASMSVMDTVNFPQDVCANLDNNVNGEASLTVESSGFPVADVSLPSDSANMMRDAISSPNVVVEGLEPTYSEAVEEMKDELGNKLHDEIAAIKVFDCKENLGGEDALADTGLPLQPTIEDENVTSAVGENSGLQENNLKGGMDVESTGTNFGPKEYGVNSILFPEVPIALRLSSHLLLGVVRIYSRKVNYLFHDCSEALLKIKQAFRSTAVDLPPEESTAPYHSITLPETFHLDDFELPDAALQGDFVDHHISTKEQITLQDNLERTGYSTSLFGLDERFGDGNASQIGLDLDEDLFLDKDKSSQHPSIELGFDDGIFHQGQSSHPPTDMVIDENLRITENRSNLSELTYDKSNSSHLEDLRRNNDASTWHGYNIQTPDLNEAFFPNNHEEGPPMEDIRSPDMLECAHAPSTPGLMEETMPANIQGSPVLSPQQGKASSPSVNDDALKADSLVNSANDNVANPNAVIMDPEQVNNATAACNEGTDHLNDNGETKHSEITSVDGISNVETPIDKSMVDAEVVNSPSTVPNNLPESGSMAGTIEEKSQPSTNQGHMEEDGTLLPGNATEFGAGLSLKSCTTGQDKASFVENAALVENASEFGNKEPEEGSSTVNPLHISESSLEPQGKDACITNATGTTIVGALQNSEHLEPSDLLSNEKPIEQSNSELPEPEKMLEAPSIDVNQTNELGQVTVEKGVTESDGSANRVSSLTGKKRRLVDSTPALENESTGKIARKPRAGKNMDYIPDDDDLLASILVGKKTPGLRLGPSPPPPKTGPQKRPRLTPRTGMPKRKVLVDDAMVLHADAIRQQLLNTEDIRRIRKKAPCTRPDIWMIEKSWLEDEIFHESIFSGASTELNTLQLRRYDIVTVGRSSQAELSKEPEVSDIVRVGGKELTAQTSNEDQPCAAPRTEITDQEANAGSRTDDATNHSEALLADKAIDIGMSEQQLSNELNPPSVDQSEMNDKPLHLLENSSPKDIVFTEDDGRGTISNEGASMSVMDTVNFPQDVCANLDNNVNGEASLTVESSGFPVADVSLPSDSANMMRDAISSPNVVVEGLEPTYSEAVEEMKDELGNKLHDEIAAIKVFDCKENLGGEDALADTGLPLQPTIEDENVTSAVGENSGLQENNLKGGMDVESTGTNFGQKEYSDFCSGIDGVGTEFLNVDDEGDYDEEANDDLPNPEELHSFENSGWSSRTRGVARYLKTLFDEETGRGRKSVAMDHLLSGKTRKEASRMFFETLVLKTRDYIHVEQEHPFELVNIKPRINLMKAEF</sequence>
<reference evidence="10 11" key="1">
    <citation type="journal article" date="2016" name="DNA Res.">
        <title>The draft genome of MD-2 pineapple using hybrid error correction of long reads.</title>
        <authorList>
            <person name="Redwan R.M."/>
            <person name="Saidin A."/>
            <person name="Kumar S.V."/>
        </authorList>
    </citation>
    <scope>NUCLEOTIDE SEQUENCE [LARGE SCALE GENOMIC DNA]</scope>
    <source>
        <strain evidence="11">cv. MD2</strain>
        <tissue evidence="10">Leaf</tissue>
    </source>
</reference>
<feature type="region of interest" description="Disordered" evidence="7">
    <location>
        <begin position="467"/>
        <end position="488"/>
    </location>
</feature>
<dbReference type="CDD" id="cd21793">
    <property type="entry name" value="Rad21_Rec8_M_AtSYN1-like"/>
    <property type="match status" value="2"/>
</dbReference>
<feature type="region of interest" description="Disordered" evidence="7">
    <location>
        <begin position="398"/>
        <end position="418"/>
    </location>
</feature>
<dbReference type="SUPFAM" id="SSF46785">
    <property type="entry name" value="Winged helix' DNA-binding domain"/>
    <property type="match status" value="1"/>
</dbReference>
<feature type="region of interest" description="Disordered" evidence="7">
    <location>
        <begin position="507"/>
        <end position="535"/>
    </location>
</feature>
<feature type="compositionally biased region" description="Polar residues" evidence="7">
    <location>
        <begin position="355"/>
        <end position="370"/>
    </location>
</feature>
<feature type="region of interest" description="Disordered" evidence="7">
    <location>
        <begin position="346"/>
        <end position="376"/>
    </location>
</feature>
<feature type="compositionally biased region" description="Acidic residues" evidence="7">
    <location>
        <begin position="1909"/>
        <end position="1919"/>
    </location>
</feature>
<dbReference type="FunFam" id="1.10.10.580:FF:000002">
    <property type="entry name" value="Sister chromatid cohesion 1 protein 4"/>
    <property type="match status" value="1"/>
</dbReference>
<feature type="compositionally biased region" description="Basic and acidic residues" evidence="7">
    <location>
        <begin position="231"/>
        <end position="245"/>
    </location>
</feature>
<dbReference type="GO" id="GO:0007062">
    <property type="term" value="P:sister chromatid cohesion"/>
    <property type="evidence" value="ECO:0007669"/>
    <property type="project" value="InterPro"/>
</dbReference>
<keyword evidence="4" id="KW-0159">Chromosome partition</keyword>
<dbReference type="GO" id="GO:1990414">
    <property type="term" value="P:replication-born double-strand break repair via sister chromatid exchange"/>
    <property type="evidence" value="ECO:0007669"/>
    <property type="project" value="TreeGrafter"/>
</dbReference>
<dbReference type="GO" id="GO:0007059">
    <property type="term" value="P:chromosome segregation"/>
    <property type="evidence" value="ECO:0007669"/>
    <property type="project" value="UniProtKB-KW"/>
</dbReference>
<evidence type="ECO:0000256" key="1">
    <source>
        <dbReference type="ARBA" id="ARBA00004123"/>
    </source>
</evidence>
<evidence type="ECO:0000256" key="5">
    <source>
        <dbReference type="ARBA" id="ARBA00023242"/>
    </source>
</evidence>
<dbReference type="InterPro" id="IPR036390">
    <property type="entry name" value="WH_DNA-bd_sf"/>
</dbReference>
<dbReference type="STRING" id="4615.A0A199V9Z6"/>
<accession>A0A199V9Z6</accession>
<feature type="compositionally biased region" description="Polar residues" evidence="7">
    <location>
        <begin position="1163"/>
        <end position="1181"/>
    </location>
</feature>
<dbReference type="InterPro" id="IPR006909">
    <property type="entry name" value="Rad21/Rec8_C_eu"/>
</dbReference>
<dbReference type="GO" id="GO:0008278">
    <property type="term" value="C:cohesin complex"/>
    <property type="evidence" value="ECO:0007669"/>
    <property type="project" value="InterPro"/>
</dbReference>
<feature type="domain" description="Rad21/Rec8-like protein N-terminal" evidence="9">
    <location>
        <begin position="897"/>
        <end position="957"/>
    </location>
</feature>
<organism evidence="10 11">
    <name type="scientific">Ananas comosus</name>
    <name type="common">Pineapple</name>
    <name type="synonym">Ananas ananas</name>
    <dbReference type="NCBI Taxonomy" id="4615"/>
    <lineage>
        <taxon>Eukaryota</taxon>
        <taxon>Viridiplantae</taxon>
        <taxon>Streptophyta</taxon>
        <taxon>Embryophyta</taxon>
        <taxon>Tracheophyta</taxon>
        <taxon>Spermatophyta</taxon>
        <taxon>Magnoliopsida</taxon>
        <taxon>Liliopsida</taxon>
        <taxon>Poales</taxon>
        <taxon>Bromeliaceae</taxon>
        <taxon>Bromelioideae</taxon>
        <taxon>Ananas</taxon>
    </lineage>
</organism>
<dbReference type="Gene3D" id="1.10.10.580">
    <property type="entry name" value="Structural maintenance of chromosome 1. Chain E"/>
    <property type="match status" value="1"/>
</dbReference>
<feature type="region of interest" description="Disordered" evidence="7">
    <location>
        <begin position="1432"/>
        <end position="1466"/>
    </location>
</feature>
<evidence type="ECO:0000313" key="10">
    <source>
        <dbReference type="EMBL" id="OAY73932.1"/>
    </source>
</evidence>
<comment type="subunit">
    <text evidence="6">Component of the cohesin complex.</text>
</comment>
<evidence type="ECO:0000256" key="4">
    <source>
        <dbReference type="ARBA" id="ARBA00022829"/>
    </source>
</evidence>
<feature type="region of interest" description="Disordered" evidence="7">
    <location>
        <begin position="231"/>
        <end position="254"/>
    </location>
</feature>
<proteinExistence type="inferred from homology"/>
<feature type="region of interest" description="Disordered" evidence="7">
    <location>
        <begin position="1498"/>
        <end position="1526"/>
    </location>
</feature>
<dbReference type="Pfam" id="PF04825">
    <property type="entry name" value="Rad21_Rec8_N"/>
    <property type="match status" value="2"/>
</dbReference>
<evidence type="ECO:0000259" key="8">
    <source>
        <dbReference type="Pfam" id="PF04824"/>
    </source>
</evidence>
<dbReference type="InterPro" id="IPR039781">
    <property type="entry name" value="Rad21/Rec8-like"/>
</dbReference>
<dbReference type="Pfam" id="PF04824">
    <property type="entry name" value="Rad21_Rec8"/>
    <property type="match status" value="1"/>
</dbReference>
<feature type="region of interest" description="Disordered" evidence="7">
    <location>
        <begin position="1632"/>
        <end position="1665"/>
    </location>
</feature>
<keyword evidence="5" id="KW-0539">Nucleus</keyword>
<feature type="region of interest" description="Disordered" evidence="7">
    <location>
        <begin position="1261"/>
        <end position="1294"/>
    </location>
</feature>
<keyword evidence="3" id="KW-0498">Mitosis</keyword>
<feature type="region of interest" description="Disordered" evidence="7">
    <location>
        <begin position="270"/>
        <end position="303"/>
    </location>
</feature>
<evidence type="ECO:0000256" key="2">
    <source>
        <dbReference type="ARBA" id="ARBA00009870"/>
    </source>
</evidence>
<evidence type="ECO:0000256" key="6">
    <source>
        <dbReference type="ARBA" id="ARBA00064543"/>
    </source>
</evidence>
<evidence type="ECO:0000256" key="7">
    <source>
        <dbReference type="SAM" id="MobiDB-lite"/>
    </source>
</evidence>
<name>A0A199V9Z6_ANACO</name>
<keyword evidence="3" id="KW-0132">Cell division</keyword>
<dbReference type="Proteomes" id="UP000092600">
    <property type="component" value="Unassembled WGS sequence"/>
</dbReference>
<dbReference type="PANTHER" id="PTHR12585">
    <property type="entry name" value="SCC1 / RAD21 FAMILY MEMBER"/>
    <property type="match status" value="1"/>
</dbReference>
<dbReference type="GO" id="GO:0005634">
    <property type="term" value="C:nucleus"/>
    <property type="evidence" value="ECO:0007669"/>
    <property type="project" value="UniProtKB-SubCell"/>
</dbReference>
<dbReference type="GO" id="GO:0003682">
    <property type="term" value="F:chromatin binding"/>
    <property type="evidence" value="ECO:0007669"/>
    <property type="project" value="TreeGrafter"/>
</dbReference>
<feature type="region of interest" description="Disordered" evidence="7">
    <location>
        <begin position="1337"/>
        <end position="1362"/>
    </location>
</feature>
<feature type="compositionally biased region" description="Polar residues" evidence="7">
    <location>
        <begin position="1346"/>
        <end position="1361"/>
    </location>
</feature>
<evidence type="ECO:0000259" key="9">
    <source>
        <dbReference type="Pfam" id="PF04825"/>
    </source>
</evidence>
<feature type="compositionally biased region" description="Polar residues" evidence="7">
    <location>
        <begin position="270"/>
        <end position="281"/>
    </location>
</feature>
<feature type="compositionally biased region" description="Polar residues" evidence="7">
    <location>
        <begin position="1261"/>
        <end position="1272"/>
    </location>
</feature>
<feature type="region of interest" description="Disordered" evidence="7">
    <location>
        <begin position="1163"/>
        <end position="1183"/>
    </location>
</feature>
<feature type="domain" description="Rad21/Rec8-like protein C-terminal eukaryotic" evidence="8">
    <location>
        <begin position="1956"/>
        <end position="2004"/>
    </location>
</feature>
<evidence type="ECO:0000256" key="3">
    <source>
        <dbReference type="ARBA" id="ARBA00022776"/>
    </source>
</evidence>
<evidence type="ECO:0000313" key="11">
    <source>
        <dbReference type="Proteomes" id="UP000092600"/>
    </source>
</evidence>
<feature type="region of interest" description="Disordered" evidence="7">
    <location>
        <begin position="641"/>
        <end position="674"/>
    </location>
</feature>
<feature type="compositionally biased region" description="Basic residues" evidence="7">
    <location>
        <begin position="524"/>
        <end position="535"/>
    </location>
</feature>
<dbReference type="InterPro" id="IPR006910">
    <property type="entry name" value="Rad21_Rec8_N"/>
</dbReference>
<dbReference type="InterPro" id="IPR023093">
    <property type="entry name" value="ScpA-like_C"/>
</dbReference>
<feature type="compositionally biased region" description="Basic residues" evidence="7">
    <location>
        <begin position="1515"/>
        <end position="1526"/>
    </location>
</feature>
<protein>
    <submittedName>
        <fullName evidence="10">Sister chromatid cohesion 1 protein 4</fullName>
    </submittedName>
</protein>
<dbReference type="EMBL" id="LSRQ01002555">
    <property type="protein sequence ID" value="OAY73932.1"/>
    <property type="molecule type" value="Genomic_DNA"/>
</dbReference>
<comment type="similarity">
    <text evidence="2">Belongs to the rad21 family.</text>
</comment>
<comment type="caution">
    <text evidence="10">The sequence shown here is derived from an EMBL/GenBank/DDBJ whole genome shotgun (WGS) entry which is preliminary data.</text>
</comment>
<feature type="domain" description="Rad21/Rec8-like protein N-terminal" evidence="9">
    <location>
        <begin position="1"/>
        <end position="101"/>
    </location>
</feature>
<dbReference type="PANTHER" id="PTHR12585:SF69">
    <property type="entry name" value="FI11703P"/>
    <property type="match status" value="1"/>
</dbReference>
<feature type="compositionally biased region" description="Polar residues" evidence="7">
    <location>
        <begin position="401"/>
        <end position="414"/>
    </location>
</feature>
<comment type="subcellular location">
    <subcellularLocation>
        <location evidence="1">Nucleus</location>
    </subcellularLocation>
</comment>
<feature type="compositionally biased region" description="Polar residues" evidence="7">
    <location>
        <begin position="1438"/>
        <end position="1449"/>
    </location>
</feature>
<keyword evidence="3" id="KW-0131">Cell cycle</keyword>
<gene>
    <name evidence="10" type="ORF">ACMD2_01276</name>
</gene>
<feature type="region of interest" description="Disordered" evidence="7">
    <location>
        <begin position="1909"/>
        <end position="1929"/>
    </location>
</feature>